<dbReference type="Proteomes" id="UP000077202">
    <property type="component" value="Unassembled WGS sequence"/>
</dbReference>
<comment type="caution">
    <text evidence="1">The sequence shown here is derived from an EMBL/GenBank/DDBJ whole genome shotgun (WGS) entry which is preliminary data.</text>
</comment>
<sequence>MSGDSRSRRRVAKRLDAFLVRSRDAIANLEAEVIEVLRQLGLRSRAEDWSGRELVRGRPSHRRHSSPGTSSLCAFVSLVLSPRKRSYSLTKLPHFVAEGFRPNALS</sequence>
<gene>
    <name evidence="1" type="ORF">AXG93_2016s1360</name>
</gene>
<evidence type="ECO:0000313" key="1">
    <source>
        <dbReference type="EMBL" id="OAE24731.1"/>
    </source>
</evidence>
<reference evidence="1" key="1">
    <citation type="submission" date="2016-03" db="EMBL/GenBank/DDBJ databases">
        <title>Mechanisms controlling the formation of the plant cell surface in tip-growing cells are functionally conserved among land plants.</title>
        <authorList>
            <person name="Honkanen S."/>
            <person name="Jones V.A."/>
            <person name="Morieri G."/>
            <person name="Champion C."/>
            <person name="Hetherington A.J."/>
            <person name="Kelly S."/>
            <person name="Saint-Marcoux D."/>
            <person name="Proust H."/>
            <person name="Prescott H."/>
            <person name="Dolan L."/>
        </authorList>
    </citation>
    <scope>NUCLEOTIDE SEQUENCE [LARGE SCALE GENOMIC DNA]</scope>
    <source>
        <tissue evidence="1">Whole gametophyte</tissue>
    </source>
</reference>
<dbReference type="EMBL" id="LVLJ01002490">
    <property type="protein sequence ID" value="OAE24731.1"/>
    <property type="molecule type" value="Genomic_DNA"/>
</dbReference>
<accession>A0A176VWJ8</accession>
<evidence type="ECO:0000313" key="2">
    <source>
        <dbReference type="Proteomes" id="UP000077202"/>
    </source>
</evidence>
<name>A0A176VWJ8_MARPO</name>
<organism evidence="1 2">
    <name type="scientific">Marchantia polymorpha subsp. ruderalis</name>
    <dbReference type="NCBI Taxonomy" id="1480154"/>
    <lineage>
        <taxon>Eukaryota</taxon>
        <taxon>Viridiplantae</taxon>
        <taxon>Streptophyta</taxon>
        <taxon>Embryophyta</taxon>
        <taxon>Marchantiophyta</taxon>
        <taxon>Marchantiopsida</taxon>
        <taxon>Marchantiidae</taxon>
        <taxon>Marchantiales</taxon>
        <taxon>Marchantiaceae</taxon>
        <taxon>Marchantia</taxon>
    </lineage>
</organism>
<keyword evidence="2" id="KW-1185">Reference proteome</keyword>
<dbReference type="AlphaFoldDB" id="A0A176VWJ8"/>
<proteinExistence type="predicted"/>
<protein>
    <submittedName>
        <fullName evidence="1">Uncharacterized protein</fullName>
    </submittedName>
</protein>